<name>A0AAW2NZG6_9LAMI</name>
<gene>
    <name evidence="2" type="ORF">Sangu_1140700</name>
</gene>
<organism evidence="2">
    <name type="scientific">Sesamum angustifolium</name>
    <dbReference type="NCBI Taxonomy" id="2727405"/>
    <lineage>
        <taxon>Eukaryota</taxon>
        <taxon>Viridiplantae</taxon>
        <taxon>Streptophyta</taxon>
        <taxon>Embryophyta</taxon>
        <taxon>Tracheophyta</taxon>
        <taxon>Spermatophyta</taxon>
        <taxon>Magnoliopsida</taxon>
        <taxon>eudicotyledons</taxon>
        <taxon>Gunneridae</taxon>
        <taxon>Pentapetalae</taxon>
        <taxon>asterids</taxon>
        <taxon>lamiids</taxon>
        <taxon>Lamiales</taxon>
        <taxon>Pedaliaceae</taxon>
        <taxon>Sesamum</taxon>
    </lineage>
</organism>
<reference evidence="2" key="2">
    <citation type="journal article" date="2024" name="Plant">
        <title>Genomic evolution and insights into agronomic trait innovations of Sesamum species.</title>
        <authorList>
            <person name="Miao H."/>
            <person name="Wang L."/>
            <person name="Qu L."/>
            <person name="Liu H."/>
            <person name="Sun Y."/>
            <person name="Le M."/>
            <person name="Wang Q."/>
            <person name="Wei S."/>
            <person name="Zheng Y."/>
            <person name="Lin W."/>
            <person name="Duan Y."/>
            <person name="Cao H."/>
            <person name="Xiong S."/>
            <person name="Wang X."/>
            <person name="Wei L."/>
            <person name="Li C."/>
            <person name="Ma Q."/>
            <person name="Ju M."/>
            <person name="Zhao R."/>
            <person name="Li G."/>
            <person name="Mu C."/>
            <person name="Tian Q."/>
            <person name="Mei H."/>
            <person name="Zhang T."/>
            <person name="Gao T."/>
            <person name="Zhang H."/>
        </authorList>
    </citation>
    <scope>NUCLEOTIDE SEQUENCE</scope>
    <source>
        <strain evidence="2">G01</strain>
    </source>
</reference>
<dbReference type="InterPro" id="IPR013103">
    <property type="entry name" value="RVT_2"/>
</dbReference>
<reference evidence="2" key="1">
    <citation type="submission" date="2020-06" db="EMBL/GenBank/DDBJ databases">
        <authorList>
            <person name="Li T."/>
            <person name="Hu X."/>
            <person name="Zhang T."/>
            <person name="Song X."/>
            <person name="Zhang H."/>
            <person name="Dai N."/>
            <person name="Sheng W."/>
            <person name="Hou X."/>
            <person name="Wei L."/>
        </authorList>
    </citation>
    <scope>NUCLEOTIDE SEQUENCE</scope>
    <source>
        <strain evidence="2">G01</strain>
        <tissue evidence="2">Leaf</tissue>
    </source>
</reference>
<comment type="caution">
    <text evidence="2">The sequence shown here is derived from an EMBL/GenBank/DDBJ whole genome shotgun (WGS) entry which is preliminary data.</text>
</comment>
<dbReference type="InterPro" id="IPR043502">
    <property type="entry name" value="DNA/RNA_pol_sf"/>
</dbReference>
<sequence length="190" mass="21987">MTFGNLSSCQKIQNSLVGNGYLKPTGTRKAIWRGTKRVLLQRANTQKEGIDYKETFSLEELWFAFEKSSMEASSRQWYFKFHQVIISFGFEMNVIDDCVYHKFCGSKQIFLVLYVDDILLASNDIGLLHETKRFLAKTFEMKDLGKVSYVLGIEIHRDRSRGILGLSQKNYIEKVLKRYSMPDCKPGDTL</sequence>
<dbReference type="SUPFAM" id="SSF56672">
    <property type="entry name" value="DNA/RNA polymerases"/>
    <property type="match status" value="1"/>
</dbReference>
<dbReference type="AlphaFoldDB" id="A0AAW2NZG6"/>
<dbReference type="Pfam" id="PF07727">
    <property type="entry name" value="RVT_2"/>
    <property type="match status" value="1"/>
</dbReference>
<evidence type="ECO:0000313" key="2">
    <source>
        <dbReference type="EMBL" id="KAL0349129.1"/>
    </source>
</evidence>
<evidence type="ECO:0000259" key="1">
    <source>
        <dbReference type="Pfam" id="PF07727"/>
    </source>
</evidence>
<proteinExistence type="predicted"/>
<accession>A0AAW2NZG6</accession>
<feature type="domain" description="Reverse transcriptase Ty1/copia-type" evidence="1">
    <location>
        <begin position="70"/>
        <end position="186"/>
    </location>
</feature>
<dbReference type="EMBL" id="JACGWK010000006">
    <property type="protein sequence ID" value="KAL0349129.1"/>
    <property type="molecule type" value="Genomic_DNA"/>
</dbReference>
<protein>
    <submittedName>
        <fullName evidence="2">Copia protein</fullName>
    </submittedName>
</protein>